<gene>
    <name evidence="5" type="ORF">GF1_19990</name>
</gene>
<proteinExistence type="predicted"/>
<dbReference type="InterPro" id="IPR013783">
    <property type="entry name" value="Ig-like_fold"/>
</dbReference>
<sequence>MKPKYILWLVVFCVLVVSAGTGDATTFTRKVIQDSDDAVELSAGNIWKYSLDLYFGDYGLYAGYSYALSATGIRFTNVTVPAGAFITSARIELTRKSSNDNLDVVIAGQLDPDPATFEYITNDITSRVQTAATVAWKPDRWVPGNYNIVTPDLAAIVQELVDQPGWSSGNAMAFIFTGTGSARVKGYGDGSSIPRLVIEYELTAVPRITTDPADQVGVSTYEGIQASDTSFVLTNTGSAPLNFSISDNVTWLSCSVTSGTLAAGDSVVIPVQYAGSELESVGSYQGIITIHDDDGILADYELTATLLVKELVTGPICGDVPLYAQNLVNPAMLIELDVSGSMDSTMYVLDSANDPKTPDLQPIVQEIVNQASWVSGNAMVFMIDDLGGQREAISYDQAWYASPLLHVEYDNGGTVEIFETRVIASQDDAEEYDYGNMSLTSIDLDIGAYLSGIRFQDVTIPQGATILSAYLQFTSQSSLSSTTDAVIYGELVPDAASFTTASNDISSRTTTSSSVSWSSIPAWTVATRETRLKIAQDVLKNLVEDRAISWGFGSWTGNYSPADDYTRIHEGVKQRTVTETETLKTTIDSVSAGGMTPLEPSLLAAQKYFNGTKGALDGTYFDYTKDCQPKFLIEITDGLGNIETTLDGVIAKTNALADDKVTTVAIGFGIDDATQIQEIAKISNERGHAEDDLYALHEEDENGVGLPFLAMSGQALEEALNLVTTGVKKQLFYGSSPAPSTSVDHGTFVINAQFNAADWSGDLIATPYDPDTGALKKCYDSDGNETCDPDLIVGDCICWTASEMMPTVKSAWTVTPGGGGAGPAVEYLDATLSGDNYICKDLGDIIRSTPVIVEAPRKYYSFDNYRYFKYGDAASRSSMVYVGSNDGALHALDLATGVEQWRFYPEAVHDTLNMAASDPTYDSCDLFNYCHRYTVDGSPVVADVYLGSAYVVTDADGNITDPGWRTVLVNGLGNGGSAYFALDITTATNFDDVDPITYLWQFEDTELGFSTSTPGIERVSYDSTAITDFGGWAAFFGSGFDIGSNQLTKEAYAYGIEAYTGDPLWQSGGVDINRVKLEVANTLAYDGQTAEFVAGSVVTGSTSGATATIGTVLDEGDTGSLILVSNSISGTFQDNETITGSGGGVALVNGTLSSTSLDNALSDSLVVDIDYDDYGDTLYFGDLYGRMFRLTDIGKDQEPQVSLLFDIGTASHDTPIRAGGAYAYSETDNEVWLYFGTGQYEEQVDKYTTEQQYFFGLKDNLASPTETVGLDSLVSLVSTEVTSSISGEPATYRVIVGSNPGNEPWYVQLIADTNPSERVIARPMVVGGVVFFTTFRPDDDVCAGNGEAWLYALDYETGLPPDDPVFDINGDGEFNDDDQVLVGADLYQVAAVPIGRGIPTSPILEDDIIFVNTTDTPGSGLPVNLPDMKAQMRYWQDLSAQ</sequence>
<feature type="chain" id="PRO_5038023908" description="VWFA domain-containing protein" evidence="3">
    <location>
        <begin position="20"/>
        <end position="1441"/>
    </location>
</feature>
<dbReference type="Gene3D" id="2.60.40.10">
    <property type="entry name" value="Immunoglobulins"/>
    <property type="match status" value="1"/>
</dbReference>
<evidence type="ECO:0000256" key="2">
    <source>
        <dbReference type="ARBA" id="ARBA00022837"/>
    </source>
</evidence>
<dbReference type="Gene3D" id="3.40.50.410">
    <property type="entry name" value="von Willebrand factor, type A domain"/>
    <property type="match status" value="1"/>
</dbReference>
<evidence type="ECO:0000256" key="1">
    <source>
        <dbReference type="ARBA" id="ARBA00022723"/>
    </source>
</evidence>
<dbReference type="SUPFAM" id="SSF53300">
    <property type="entry name" value="vWA-like"/>
    <property type="match status" value="1"/>
</dbReference>
<keyword evidence="1" id="KW-0479">Metal-binding</keyword>
<dbReference type="InterPro" id="IPR036465">
    <property type="entry name" value="vWFA_dom_sf"/>
</dbReference>
<dbReference type="InterPro" id="IPR018391">
    <property type="entry name" value="PQQ_b-propeller_rpt"/>
</dbReference>
<dbReference type="Gene3D" id="2.40.10.480">
    <property type="match status" value="1"/>
</dbReference>
<dbReference type="Proteomes" id="UP001063350">
    <property type="component" value="Chromosome"/>
</dbReference>
<organism evidence="5 6">
    <name type="scientific">Desulfolithobacter dissulfuricans</name>
    <dbReference type="NCBI Taxonomy" id="2795293"/>
    <lineage>
        <taxon>Bacteria</taxon>
        <taxon>Pseudomonadati</taxon>
        <taxon>Thermodesulfobacteriota</taxon>
        <taxon>Desulfobulbia</taxon>
        <taxon>Desulfobulbales</taxon>
        <taxon>Desulfobulbaceae</taxon>
        <taxon>Desulfolithobacter</taxon>
    </lineage>
</organism>
<evidence type="ECO:0000313" key="6">
    <source>
        <dbReference type="Proteomes" id="UP001063350"/>
    </source>
</evidence>
<dbReference type="InterPro" id="IPR008707">
    <property type="entry name" value="B-propeller_PilY1"/>
</dbReference>
<dbReference type="RefSeq" id="WP_267926370.1">
    <property type="nucleotide sequence ID" value="NZ_AP024233.1"/>
</dbReference>
<accession>A0A915U1D2</accession>
<keyword evidence="3" id="KW-0732">Signal</keyword>
<dbReference type="Pfam" id="PF05567">
    <property type="entry name" value="T4P_PilY1"/>
    <property type="match status" value="1"/>
</dbReference>
<reference evidence="5" key="1">
    <citation type="submission" date="2020-12" db="EMBL/GenBank/DDBJ databases">
        <title>Desulfobium dissulfuricans gen. nov., sp. nov., a novel mesophilic, sulfate-reducing bacterium isolated from a deep-sea hydrothermal vent.</title>
        <authorList>
            <person name="Hashimoto Y."/>
            <person name="Tame A."/>
            <person name="Sawayama S."/>
            <person name="Miyazaki J."/>
            <person name="Takai K."/>
            <person name="Nakagawa S."/>
        </authorList>
    </citation>
    <scope>NUCLEOTIDE SEQUENCE</scope>
    <source>
        <strain evidence="5">GF1</strain>
    </source>
</reference>
<feature type="signal peptide" evidence="3">
    <location>
        <begin position="1"/>
        <end position="19"/>
    </location>
</feature>
<protein>
    <recommendedName>
        <fullName evidence="4">VWFA domain-containing protein</fullName>
    </recommendedName>
</protein>
<name>A0A915U1D2_9BACT</name>
<evidence type="ECO:0000259" key="4">
    <source>
        <dbReference type="PROSITE" id="PS50234"/>
    </source>
</evidence>
<feature type="domain" description="VWFA" evidence="4">
    <location>
        <begin position="504"/>
        <end position="723"/>
    </location>
</feature>
<evidence type="ECO:0000313" key="5">
    <source>
        <dbReference type="EMBL" id="BCO09623.1"/>
    </source>
</evidence>
<dbReference type="PROSITE" id="PS50234">
    <property type="entry name" value="VWFA"/>
    <property type="match status" value="1"/>
</dbReference>
<dbReference type="KEGG" id="ddu:GF1_19990"/>
<dbReference type="GO" id="GO:0046872">
    <property type="term" value="F:metal ion binding"/>
    <property type="evidence" value="ECO:0007669"/>
    <property type="project" value="UniProtKB-KW"/>
</dbReference>
<keyword evidence="6" id="KW-1185">Reference proteome</keyword>
<dbReference type="InterPro" id="IPR002035">
    <property type="entry name" value="VWF_A"/>
</dbReference>
<dbReference type="SMART" id="SM00564">
    <property type="entry name" value="PQQ"/>
    <property type="match status" value="1"/>
</dbReference>
<keyword evidence="2" id="KW-0106">Calcium</keyword>
<dbReference type="EMBL" id="AP024233">
    <property type="protein sequence ID" value="BCO09623.1"/>
    <property type="molecule type" value="Genomic_DNA"/>
</dbReference>
<evidence type="ECO:0000256" key="3">
    <source>
        <dbReference type="SAM" id="SignalP"/>
    </source>
</evidence>